<keyword evidence="5 9" id="KW-1133">Transmembrane helix</keyword>
<feature type="domain" description="CNNM transmembrane" evidence="14">
    <location>
        <begin position="193"/>
        <end position="373"/>
    </location>
</feature>
<dbReference type="Pfam" id="PF01595">
    <property type="entry name" value="CNNM"/>
    <property type="match status" value="1"/>
</dbReference>
<feature type="transmembrane region" description="Helical" evidence="11">
    <location>
        <begin position="197"/>
        <end position="224"/>
    </location>
</feature>
<dbReference type="PANTHER" id="PTHR12064:SF94">
    <property type="entry name" value="UNEXTENDED PROTEIN"/>
    <property type="match status" value="1"/>
</dbReference>
<evidence type="ECO:0000256" key="11">
    <source>
        <dbReference type="SAM" id="Phobius"/>
    </source>
</evidence>
<dbReference type="GO" id="GO:0022857">
    <property type="term" value="F:transmembrane transporter activity"/>
    <property type="evidence" value="ECO:0007669"/>
    <property type="project" value="TreeGrafter"/>
</dbReference>
<keyword evidence="12" id="KW-0732">Signal</keyword>
<evidence type="ECO:0000256" key="6">
    <source>
        <dbReference type="ARBA" id="ARBA00023122"/>
    </source>
</evidence>
<feature type="compositionally biased region" description="Low complexity" evidence="10">
    <location>
        <begin position="756"/>
        <end position="775"/>
    </location>
</feature>
<evidence type="ECO:0000256" key="9">
    <source>
        <dbReference type="PROSITE-ProRule" id="PRU01193"/>
    </source>
</evidence>
<protein>
    <submittedName>
        <fullName evidence="16">CNNM transmembrane domain-containing protein</fullName>
    </submittedName>
</protein>
<dbReference type="InterPro" id="IPR000644">
    <property type="entry name" value="CBS_dom"/>
</dbReference>
<dbReference type="SUPFAM" id="SSF54631">
    <property type="entry name" value="CBS-domain pair"/>
    <property type="match status" value="1"/>
</dbReference>
<evidence type="ECO:0000313" key="16">
    <source>
        <dbReference type="WBParaSite" id="TMUE_3000012582.1"/>
    </source>
</evidence>
<dbReference type="PANTHER" id="PTHR12064">
    <property type="entry name" value="METAL TRANSPORTER CNNM"/>
    <property type="match status" value="1"/>
</dbReference>
<feature type="domain" description="CBS" evidence="13">
    <location>
        <begin position="393"/>
        <end position="455"/>
    </location>
</feature>
<proteinExistence type="inferred from homology"/>
<feature type="transmembrane region" description="Helical" evidence="11">
    <location>
        <begin position="282"/>
        <end position="300"/>
    </location>
</feature>
<dbReference type="Pfam" id="PF00571">
    <property type="entry name" value="CBS"/>
    <property type="match status" value="1"/>
</dbReference>
<evidence type="ECO:0000256" key="10">
    <source>
        <dbReference type="SAM" id="MobiDB-lite"/>
    </source>
</evidence>
<dbReference type="GO" id="GO:0040026">
    <property type="term" value="P:positive regulation of vulval development"/>
    <property type="evidence" value="ECO:0007669"/>
    <property type="project" value="UniProtKB-ARBA"/>
</dbReference>
<organism evidence="15 16">
    <name type="scientific">Trichuris muris</name>
    <name type="common">Mouse whipworm</name>
    <dbReference type="NCBI Taxonomy" id="70415"/>
    <lineage>
        <taxon>Eukaryota</taxon>
        <taxon>Metazoa</taxon>
        <taxon>Ecdysozoa</taxon>
        <taxon>Nematoda</taxon>
        <taxon>Enoplea</taxon>
        <taxon>Dorylaimia</taxon>
        <taxon>Trichinellida</taxon>
        <taxon>Trichuridae</taxon>
        <taxon>Trichuris</taxon>
    </lineage>
</organism>
<dbReference type="CDD" id="cd04590">
    <property type="entry name" value="CBS_pair_CorC_HlyC_assoc"/>
    <property type="match status" value="1"/>
</dbReference>
<dbReference type="GO" id="GO:0010960">
    <property type="term" value="P:magnesium ion homeostasis"/>
    <property type="evidence" value="ECO:0007669"/>
    <property type="project" value="InterPro"/>
</dbReference>
<evidence type="ECO:0000256" key="5">
    <source>
        <dbReference type="ARBA" id="ARBA00022989"/>
    </source>
</evidence>
<feature type="signal peptide" evidence="12">
    <location>
        <begin position="1"/>
        <end position="19"/>
    </location>
</feature>
<dbReference type="GO" id="GO:0016323">
    <property type="term" value="C:basolateral plasma membrane"/>
    <property type="evidence" value="ECO:0007669"/>
    <property type="project" value="UniProtKB-SubCell"/>
</dbReference>
<dbReference type="FunFam" id="3.10.580.10:FF:000006">
    <property type="entry name" value="DUF21 and CBS domain protein"/>
    <property type="match status" value="1"/>
</dbReference>
<dbReference type="GO" id="GO:0040018">
    <property type="term" value="P:positive regulation of multicellular organism growth"/>
    <property type="evidence" value="ECO:0007669"/>
    <property type="project" value="UniProtKB-ARBA"/>
</dbReference>
<evidence type="ECO:0000256" key="2">
    <source>
        <dbReference type="ARBA" id="ARBA00010484"/>
    </source>
</evidence>
<dbReference type="InterPro" id="IPR002550">
    <property type="entry name" value="CNNM"/>
</dbReference>
<evidence type="ECO:0000256" key="8">
    <source>
        <dbReference type="PROSITE-ProRule" id="PRU00703"/>
    </source>
</evidence>
<feature type="transmembrane region" description="Helical" evidence="11">
    <location>
        <begin position="312"/>
        <end position="332"/>
    </location>
</feature>
<dbReference type="GO" id="GO:0008340">
    <property type="term" value="P:determination of adult lifespan"/>
    <property type="evidence" value="ECO:0007669"/>
    <property type="project" value="UniProtKB-ARBA"/>
</dbReference>
<dbReference type="InterPro" id="IPR045095">
    <property type="entry name" value="ACDP"/>
</dbReference>
<dbReference type="GO" id="GO:0015693">
    <property type="term" value="P:magnesium ion transport"/>
    <property type="evidence" value="ECO:0007669"/>
    <property type="project" value="UniProtKB-ARBA"/>
</dbReference>
<evidence type="ECO:0000256" key="1">
    <source>
        <dbReference type="ARBA" id="ARBA00004554"/>
    </source>
</evidence>
<evidence type="ECO:0000256" key="3">
    <source>
        <dbReference type="ARBA" id="ARBA00022692"/>
    </source>
</evidence>
<keyword evidence="6 8" id="KW-0129">CBS domain</keyword>
<feature type="transmembrane region" description="Helical" evidence="11">
    <location>
        <begin position="256"/>
        <end position="276"/>
    </location>
</feature>
<keyword evidence="7 9" id="KW-0472">Membrane</keyword>
<evidence type="ECO:0000259" key="13">
    <source>
        <dbReference type="PROSITE" id="PS51371"/>
    </source>
</evidence>
<comment type="subcellular location">
    <subcellularLocation>
        <location evidence="1">Basolateral cell membrane</location>
        <topology evidence="1">Multi-pass membrane protein</topology>
    </subcellularLocation>
</comment>
<feature type="compositionally biased region" description="Polar residues" evidence="10">
    <location>
        <begin position="794"/>
        <end position="817"/>
    </location>
</feature>
<evidence type="ECO:0000313" key="15">
    <source>
        <dbReference type="Proteomes" id="UP000046395"/>
    </source>
</evidence>
<dbReference type="PROSITE" id="PS51846">
    <property type="entry name" value="CNNM"/>
    <property type="match status" value="1"/>
</dbReference>
<evidence type="ECO:0000256" key="7">
    <source>
        <dbReference type="ARBA" id="ARBA00023136"/>
    </source>
</evidence>
<dbReference type="Gene3D" id="3.10.580.10">
    <property type="entry name" value="CBS-domain"/>
    <property type="match status" value="1"/>
</dbReference>
<feature type="region of interest" description="Disordered" evidence="10">
    <location>
        <begin position="745"/>
        <end position="817"/>
    </location>
</feature>
<dbReference type="InterPro" id="IPR044751">
    <property type="entry name" value="Ion_transp-like_CBS"/>
</dbReference>
<evidence type="ECO:0000256" key="4">
    <source>
        <dbReference type="ARBA" id="ARBA00022737"/>
    </source>
</evidence>
<dbReference type="PROSITE" id="PS51371">
    <property type="entry name" value="CBS"/>
    <property type="match status" value="2"/>
</dbReference>
<dbReference type="AlphaFoldDB" id="A0A5S6R090"/>
<evidence type="ECO:0000259" key="14">
    <source>
        <dbReference type="PROSITE" id="PS51846"/>
    </source>
</evidence>
<keyword evidence="3 9" id="KW-0812">Transmembrane</keyword>
<sequence>MVLRICGWVALLLIQCVGGRFSRDCDCAFLKNRIARFEEAALHSKPCDCDCGNVDEPVLLGLRVDDYESVVGYETTGSYGIPGTVTVQPHVEVRIRIFGINLLKVQTVLLTQSEAECLDTSLVTPSREFNPFDPESFGFSVVFPQDGVIYYVCFAWSVPGSLPSNQSIPADETVHQGNKEFQRVAVYSKSKVYYLPLPLQICMLCVLLVLSGLFSGLNLGLMTLNRTELQIIRKCGDKTERKFAEKIYPVRKRGNYLLCSLLLGNVLVNSAISILFDDLTTGFIALAVSSFGIVVFGEIVPQAICSRYGLAVGAYTVVLTKFFMLLTAPISWPISKILDKCLGEEVGQVYNKDRLLELIRLSKEQEGELRNCQEVQIVTGALELSRKTVADVMTNIKDVFMLSAEMILTPSVVNEIVKSGYTRIPVYEGDNRNLIVGILNVKDLALLDPEDQLPLNSICKFYQHPVRFVMEDTPLSLMLEEFKKGHYHLALVQRIVDDGVNDPVYQVVGLITLEDIIEEIIQAEIMDEFDVMRESRRKVRRRSVFLSEPTNQMLYPELETFATSPQMVLAAYQFLSTTFEAFSAEFISRGVFDRLMNQYVLHVHAPDQYEPMKLLYQKDLPSDAFLLILEGRATVVVGRDDMIFDAGPFHHFGYDVLKTVSSSSELSQWICTAMETDVFPSQEALINASVFVPDYSLRISTDVVFLRLTASQYLNAVRATVLERGHGSHPNRGSQRQMNSMPNVHMANRNSFCGPLSKSPSLSNSSSRENVSPKSAVSPTSVSSPELEAHKVSQYPSRGSPSSQIKMNSFTSRQQHY</sequence>
<evidence type="ECO:0000256" key="12">
    <source>
        <dbReference type="SAM" id="SignalP"/>
    </source>
</evidence>
<comment type="similarity">
    <text evidence="2">Belongs to the ACDP family.</text>
</comment>
<feature type="domain" description="CBS" evidence="13">
    <location>
        <begin position="462"/>
        <end position="528"/>
    </location>
</feature>
<dbReference type="GO" id="GO:1905941">
    <property type="term" value="P:positive regulation of gonad development"/>
    <property type="evidence" value="ECO:0007669"/>
    <property type="project" value="UniProtKB-ARBA"/>
</dbReference>
<dbReference type="GO" id="GO:0032026">
    <property type="term" value="P:response to magnesium ion"/>
    <property type="evidence" value="ECO:0007669"/>
    <property type="project" value="UniProtKB-ARBA"/>
</dbReference>
<feature type="chain" id="PRO_5024323846" evidence="12">
    <location>
        <begin position="20"/>
        <end position="817"/>
    </location>
</feature>
<dbReference type="WBParaSite" id="TMUE_3000012582.1">
    <property type="protein sequence ID" value="TMUE_3000012582.1"/>
    <property type="gene ID" value="WBGene00293179"/>
</dbReference>
<dbReference type="InterPro" id="IPR046342">
    <property type="entry name" value="CBS_dom_sf"/>
</dbReference>
<name>A0A5S6R090_TRIMR</name>
<keyword evidence="4" id="KW-0677">Repeat</keyword>
<dbReference type="STRING" id="70415.A0A5S6R090"/>
<accession>A0A5S6R090</accession>
<keyword evidence="15" id="KW-1185">Reference proteome</keyword>
<dbReference type="Pfam" id="PF25562">
    <property type="entry name" value="CNBH_CNNM2_C"/>
    <property type="match status" value="1"/>
</dbReference>
<dbReference type="Proteomes" id="UP000046395">
    <property type="component" value="Unassembled WGS sequence"/>
</dbReference>
<reference evidence="16" key="1">
    <citation type="submission" date="2019-12" db="UniProtKB">
        <authorList>
            <consortium name="WormBaseParasite"/>
        </authorList>
    </citation>
    <scope>IDENTIFICATION</scope>
</reference>